<dbReference type="RefSeq" id="WP_020370041.1">
    <property type="nucleotide sequence ID" value="NZ_APJW01000002.1"/>
</dbReference>
<sequence length="421" mass="45065">MSSKSNPPLINSRESAVFLPKTQSLPSNKVNASVSAKRITLGVIATLGYLVAAGSCIAAITMGMPLLFIATAVASIIGLACLISMACLKKRNSLPATTTEKMSSLPILPPAHTSPEFSPENIASQLPSKKETKSQTQTSLDVEQPATKSSRPISSPGVSISFINTDAEGFSDYNSTLRSHWLSLLSPSEALPEAHLAQKDPNAPASFWHLPNTKTLLISTTGDIASLRFASQCRNAMIVNAANAEMSSGKSGTNLALSKAVNFQSWKNSRGGKDKLEIAECTSGLWIPAKPPKTTKGKIPPANKPHVYVPGEPKFLAQLLGPTAEQLGSDCNQCYRLVKQAYRNCLEEGKKNGSELIQLPLLSASIFAPDIHEKDAQGRNKRELWINGIRSALVDALQEFAQKNPLYPLVVIVTNIGSLPL</sequence>
<evidence type="ECO:0000259" key="3">
    <source>
        <dbReference type="PROSITE" id="PS51154"/>
    </source>
</evidence>
<proteinExistence type="predicted"/>
<dbReference type="SMART" id="SM00506">
    <property type="entry name" value="A1pp"/>
    <property type="match status" value="1"/>
</dbReference>
<feature type="transmembrane region" description="Helical" evidence="2">
    <location>
        <begin position="39"/>
        <end position="60"/>
    </location>
</feature>
<feature type="domain" description="Macro" evidence="3">
    <location>
        <begin position="204"/>
        <end position="421"/>
    </location>
</feature>
<evidence type="ECO:0000256" key="2">
    <source>
        <dbReference type="SAM" id="Phobius"/>
    </source>
</evidence>
<evidence type="ECO:0000313" key="4">
    <source>
        <dbReference type="EMBL" id="EQM62716.1"/>
    </source>
</evidence>
<dbReference type="InterPro" id="IPR043472">
    <property type="entry name" value="Macro_dom-like"/>
</dbReference>
<feature type="compositionally biased region" description="Polar residues" evidence="1">
    <location>
        <begin position="134"/>
        <end position="154"/>
    </location>
</feature>
<evidence type="ECO:0000313" key="5">
    <source>
        <dbReference type="Proteomes" id="UP000016064"/>
    </source>
</evidence>
<feature type="transmembrane region" description="Helical" evidence="2">
    <location>
        <begin position="66"/>
        <end position="88"/>
    </location>
</feature>
<dbReference type="EMBL" id="APJW01000002">
    <property type="protein sequence ID" value="EQM62716.1"/>
    <property type="molecule type" value="Genomic_DNA"/>
</dbReference>
<keyword evidence="2" id="KW-1133">Transmembrane helix</keyword>
<keyword evidence="5" id="KW-1185">Reference proteome</keyword>
<keyword evidence="2" id="KW-0812">Transmembrane</keyword>
<accession>A0ABN0MZN2</accession>
<dbReference type="InterPro" id="IPR002589">
    <property type="entry name" value="Macro_dom"/>
</dbReference>
<evidence type="ECO:0000256" key="1">
    <source>
        <dbReference type="SAM" id="MobiDB-lite"/>
    </source>
</evidence>
<dbReference type="Gene3D" id="3.40.220.10">
    <property type="entry name" value="Leucine Aminopeptidase, subunit E, domain 1"/>
    <property type="match status" value="1"/>
</dbReference>
<protein>
    <submittedName>
        <fullName evidence="4">Macro domain protein</fullName>
    </submittedName>
</protein>
<dbReference type="PROSITE" id="PS51154">
    <property type="entry name" value="MACRO"/>
    <property type="match status" value="1"/>
</dbReference>
<feature type="region of interest" description="Disordered" evidence="1">
    <location>
        <begin position="116"/>
        <end position="154"/>
    </location>
</feature>
<gene>
    <name evidence="4" type="ORF">H359_0484</name>
</gene>
<keyword evidence="2" id="KW-0472">Membrane</keyword>
<dbReference type="Proteomes" id="UP000016064">
    <property type="component" value="Unassembled WGS sequence"/>
</dbReference>
<name>A0ABN0MZN2_9CHLA</name>
<dbReference type="SUPFAM" id="SSF52949">
    <property type="entry name" value="Macro domain-like"/>
    <property type="match status" value="1"/>
</dbReference>
<comment type="caution">
    <text evidence="4">The sequence shown here is derived from an EMBL/GenBank/DDBJ whole genome shotgun (WGS) entry which is preliminary data.</text>
</comment>
<reference evidence="4 5" key="1">
    <citation type="submission" date="2013-07" db="EMBL/GenBank/DDBJ databases">
        <title>Isolation of a new Chlamydia species from the feral Sacred Ibis (Threskiornis aethiopicus): Chlamydia ibidis.</title>
        <authorList>
            <person name="Vorimore F."/>
            <person name="Hsia R.-C."/>
            <person name="Huot-Creasy H."/>
            <person name="Bastian S."/>
            <person name="Deruyter L."/>
            <person name="Passet A."/>
            <person name="Sachse K."/>
            <person name="Bavoil P."/>
            <person name="Myers G."/>
            <person name="Laroucau K."/>
        </authorList>
    </citation>
    <scope>NUCLEOTIDE SEQUENCE [LARGE SCALE GENOMIC DNA]</scope>
    <source>
        <strain evidence="4 5">10-1398/6</strain>
    </source>
</reference>
<organism evidence="4 5">
    <name type="scientific">Chlamydia ibidis 10-1398/6</name>
    <dbReference type="NCBI Taxonomy" id="1046581"/>
    <lineage>
        <taxon>Bacteria</taxon>
        <taxon>Pseudomonadati</taxon>
        <taxon>Chlamydiota</taxon>
        <taxon>Chlamydiia</taxon>
        <taxon>Chlamydiales</taxon>
        <taxon>Chlamydiaceae</taxon>
        <taxon>Chlamydia/Chlamydophila group</taxon>
        <taxon>Chlamydia</taxon>
    </lineage>
</organism>